<gene>
    <name evidence="4" type="primary">LOC116299319</name>
</gene>
<evidence type="ECO:0000256" key="1">
    <source>
        <dbReference type="SAM" id="MobiDB-lite"/>
    </source>
</evidence>
<accession>A0A6P8ID06</accession>
<dbReference type="FunCoup" id="A0A6P8ID06">
    <property type="interactions" value="2529"/>
</dbReference>
<feature type="compositionally biased region" description="Low complexity" evidence="1">
    <location>
        <begin position="186"/>
        <end position="197"/>
    </location>
</feature>
<dbReference type="PANTHER" id="PTHR28678">
    <property type="entry name" value="CODANIN-1"/>
    <property type="match status" value="1"/>
</dbReference>
<dbReference type="GO" id="GO:0005634">
    <property type="term" value="C:nucleus"/>
    <property type="evidence" value="ECO:0007669"/>
    <property type="project" value="TreeGrafter"/>
</dbReference>
<reference evidence="4" key="1">
    <citation type="submission" date="2025-08" db="UniProtKB">
        <authorList>
            <consortium name="RefSeq"/>
        </authorList>
    </citation>
    <scope>IDENTIFICATION</scope>
    <source>
        <tissue evidence="4">Tentacle</tissue>
    </source>
</reference>
<dbReference type="RefSeq" id="XP_031563817.1">
    <property type="nucleotide sequence ID" value="XM_031707957.1"/>
</dbReference>
<name>A0A6P8ID06_ACTTE</name>
<organism evidence="3 4">
    <name type="scientific">Actinia tenebrosa</name>
    <name type="common">Australian red waratah sea anemone</name>
    <dbReference type="NCBI Taxonomy" id="6105"/>
    <lineage>
        <taxon>Eukaryota</taxon>
        <taxon>Metazoa</taxon>
        <taxon>Cnidaria</taxon>
        <taxon>Anthozoa</taxon>
        <taxon>Hexacorallia</taxon>
        <taxon>Actiniaria</taxon>
        <taxon>Actiniidae</taxon>
        <taxon>Actinia</taxon>
    </lineage>
</organism>
<feature type="compositionally biased region" description="Basic and acidic residues" evidence="1">
    <location>
        <begin position="1121"/>
        <end position="1130"/>
    </location>
</feature>
<feature type="compositionally biased region" description="Polar residues" evidence="1">
    <location>
        <begin position="137"/>
        <end position="163"/>
    </location>
</feature>
<evidence type="ECO:0000313" key="4">
    <source>
        <dbReference type="RefSeq" id="XP_031563817.1"/>
    </source>
</evidence>
<keyword evidence="3" id="KW-1185">Reference proteome</keyword>
<dbReference type="InterPro" id="IPR040031">
    <property type="entry name" value="Codanin-1"/>
</dbReference>
<dbReference type="OrthoDB" id="20982at2759"/>
<dbReference type="GO" id="GO:0006325">
    <property type="term" value="P:chromatin organization"/>
    <property type="evidence" value="ECO:0007669"/>
    <property type="project" value="TreeGrafter"/>
</dbReference>
<proteinExistence type="predicted"/>
<evidence type="ECO:0000259" key="2">
    <source>
        <dbReference type="Pfam" id="PF15296"/>
    </source>
</evidence>
<feature type="region of interest" description="Disordered" evidence="1">
    <location>
        <begin position="1110"/>
        <end position="1136"/>
    </location>
</feature>
<dbReference type="PANTHER" id="PTHR28678:SF1">
    <property type="entry name" value="CODANIN-1"/>
    <property type="match status" value="1"/>
</dbReference>
<feature type="compositionally biased region" description="Polar residues" evidence="1">
    <location>
        <begin position="258"/>
        <end position="272"/>
    </location>
</feature>
<feature type="domain" description="Codanin-1 C-terminal" evidence="2">
    <location>
        <begin position="864"/>
        <end position="975"/>
    </location>
</feature>
<protein>
    <submittedName>
        <fullName evidence="4">Codanin-1-like isoform X1</fullName>
    </submittedName>
</protein>
<sequence length="1367" mass="154508">MATVLETLLDGEITFETFIERLLRSRKTKIDGVRNDVKEPEINITEFIPFFLNYLRERTRHHLLWRQNVPTPKKSRSHTRKQDINHNTSNTNFTDKETPQKNSSRGLNFTSQRTPSPNVNNTSSHGRRDRQYGKGQSPKSSPSLRQKSPRVTPSNQSVSQTPSPLAVQSRPNLDDLEDFPTIGSISTPKSKSTPSRRITPTPVKAILDKSLSPFSSGTFISPPPPGDSTLSPTSLQEERTMLKAMKSKRRSKGDSPWGNKTSPNNNSGYRSPSYSVLGDFITHSPGSSQKIKSGQTVDGDVDSGVKTKLVNQAKQQRKNMELKNQSENDSTRLKICNGFAEQDNRKTEKGDEIINQTTKEESDCSNLHAKMDIPNTSLKSAVDIEKVTCKEKVELLAQLHATLIQESLVPNITSEVYFIAQLLTTRAPAIQQTEKDKDVLPMDNLLYSIHNAVYFAIVILENLKRLICLLDKGTLRQLALNPRIAEFSPTFKEWLDQKYEEHSTPKVLDLSFTSPIGGVPFSADRDNKNNFPSDKAFQNFRKQRDLFYELVREWEDCHNKPGWIMEENMGNNIRSLVHQRPDLANHAPFARLFQSQLLQMCKGENLSSDPNSSLARLRNANPDKFQRLQDRFVTPLSLTGPCPPPSFSEIQEFFKGFITCAESHSFSRHLMDNLIMKITELNDTVFPFGEAKDQERNEKNPQTKEIQQSFNVCLSNLRILAKFLGYLVFDPYQSGTNQSKQEAEPVIRMRNKVPQPFDVLCYLKTALEKGNLVLTVPWVVEYLSMMDPVAPYLDYYHKVLILLVHIYSSQSSKDFVTYGRLLIVTCLGWLFENPVLPESLFFKSFEERNASEEILQNRPSLCLDSCDVIDQEMLYTWCPYLGEVKNVLSEASTGMSSRAGPVKKITLVCTEQPTQMSSNNRQLLQQLEENFYRIQPDFLKRTSEFLIERLCSNILSGIKTSIVPGALKKGAEQMEAYLASIGFPDDENSDQAKEKSRPQVLHLIHSVTSDAVKKALDITANSSDTSLKAFQILCPEDTNPKVISTAAQLTARHVKQKSSDWIHLSLPSMVEKDLFNHFDKFTNALLHAKAKKARLRQAVDHVVDHVDDHVDDHANTNTKDTVTEDKRDGVTEQTTPEEVLRKHVQSLKVLLVNQTRQLTQASSADDIQDIASILTSVYDDLTLNKTSVEGQDICFIDVGNVSLELAFILACRCSCGIEFLSSENNITRTLLKIWRFLKDNGHPAPLHQLLSSPRLRLLSTLENRQITWSVLANLCASFIHYGLVTTHNVEQWFLKLLDATNDQIIVKGCCMLLQSYRSQDTNQTSTGVEFSLLMATLFHKFSQDPDVLTSIRRCITDCGSSITLPSI</sequence>
<dbReference type="GeneID" id="116299319"/>
<dbReference type="KEGG" id="aten:116299319"/>
<evidence type="ECO:0000313" key="3">
    <source>
        <dbReference type="Proteomes" id="UP000515163"/>
    </source>
</evidence>
<feature type="region of interest" description="Disordered" evidence="1">
    <location>
        <begin position="66"/>
        <end position="202"/>
    </location>
</feature>
<dbReference type="InParanoid" id="A0A6P8ID06"/>
<feature type="compositionally biased region" description="Polar residues" evidence="1">
    <location>
        <begin position="100"/>
        <end position="124"/>
    </location>
</feature>
<dbReference type="Pfam" id="PF15296">
    <property type="entry name" value="Codanin-1_C"/>
    <property type="match status" value="1"/>
</dbReference>
<dbReference type="InterPro" id="IPR028171">
    <property type="entry name" value="Codanin-1_C"/>
</dbReference>
<dbReference type="Proteomes" id="UP000515163">
    <property type="component" value="Unplaced"/>
</dbReference>
<feature type="region of interest" description="Disordered" evidence="1">
    <location>
        <begin position="214"/>
        <end position="272"/>
    </location>
</feature>